<evidence type="ECO:0000259" key="6">
    <source>
        <dbReference type="SMART" id="SM00827"/>
    </source>
</evidence>
<keyword evidence="8" id="KW-1185">Reference proteome</keyword>
<dbReference type="InterPro" id="IPR014043">
    <property type="entry name" value="Acyl_transferase_dom"/>
</dbReference>
<dbReference type="EMBL" id="CP046457">
    <property type="protein sequence ID" value="QGT98714.1"/>
    <property type="molecule type" value="Genomic_DNA"/>
</dbReference>
<evidence type="ECO:0000256" key="1">
    <source>
        <dbReference type="ARBA" id="ARBA00022679"/>
    </source>
</evidence>
<sequence length="307" mass="33089">MVKLGFVFPGQGSQVTGMGKELADNFEEAAKIYTEADKLAPYKISSICFDGPQELLDQTEYSQPAILVTSLACLAVAQKHGLSAQAMAGLSLGEYTALVASGSLTIEEALPLVMKRAQLMQKAVPEGKGAMAAVMGLDINIVEEACNNTTGIVQIANYNCPKQLVLSGEKEAIDEVSSLLKDNGGRIRPLSISVPSHSPLMKQCSEDFKAELNTVKFKESSTMVFSNVNASTNSNSDLVDILAQQLYSPVLWEQSIRNMMKNIDYIVEIGPGSSLSGLIKKIDKNIVLGQINNLKSLEKTLERIGKL</sequence>
<name>A0A6I6DB38_9FIRM</name>
<keyword evidence="1 4" id="KW-0808">Transferase</keyword>
<dbReference type="Pfam" id="PF00698">
    <property type="entry name" value="Acyl_transf_1"/>
    <property type="match status" value="1"/>
</dbReference>
<dbReference type="InterPro" id="IPR016035">
    <property type="entry name" value="Acyl_Trfase/lysoPLipase"/>
</dbReference>
<dbReference type="EC" id="2.3.1.39" evidence="4"/>
<dbReference type="PANTHER" id="PTHR42681:SF1">
    <property type="entry name" value="MALONYL-COA-ACYL CARRIER PROTEIN TRANSACYLASE, MITOCHONDRIAL"/>
    <property type="match status" value="1"/>
</dbReference>
<feature type="domain" description="Malonyl-CoA:ACP transacylase (MAT)" evidence="6">
    <location>
        <begin position="7"/>
        <end position="293"/>
    </location>
</feature>
<dbReference type="GO" id="GO:0006633">
    <property type="term" value="P:fatty acid biosynthetic process"/>
    <property type="evidence" value="ECO:0007669"/>
    <property type="project" value="TreeGrafter"/>
</dbReference>
<dbReference type="PIRSF" id="PIRSF000446">
    <property type="entry name" value="Mct"/>
    <property type="match status" value="1"/>
</dbReference>
<evidence type="ECO:0000313" key="7">
    <source>
        <dbReference type="EMBL" id="QGT98714.1"/>
    </source>
</evidence>
<gene>
    <name evidence="7" type="ORF">SYNTR_0121</name>
</gene>
<organism evidence="7 8">
    <name type="scientific">Candidatus Syntrophocurvum alkaliphilum</name>
    <dbReference type="NCBI Taxonomy" id="2293317"/>
    <lineage>
        <taxon>Bacteria</taxon>
        <taxon>Bacillati</taxon>
        <taxon>Bacillota</taxon>
        <taxon>Clostridia</taxon>
        <taxon>Eubacteriales</taxon>
        <taxon>Syntrophomonadaceae</taxon>
        <taxon>Candidatus Syntrophocurvum</taxon>
    </lineage>
</organism>
<protein>
    <recommendedName>
        <fullName evidence="4">Malonyl CoA-acyl carrier protein transacylase</fullName>
        <ecNumber evidence="4">2.3.1.39</ecNumber>
    </recommendedName>
</protein>
<comment type="similarity">
    <text evidence="4">Belongs to the fabD family.</text>
</comment>
<dbReference type="NCBIfam" id="TIGR00128">
    <property type="entry name" value="fabD"/>
    <property type="match status" value="1"/>
</dbReference>
<dbReference type="Gene3D" id="3.30.70.250">
    <property type="entry name" value="Malonyl-CoA ACP transacylase, ACP-binding"/>
    <property type="match status" value="1"/>
</dbReference>
<dbReference type="SMART" id="SM00827">
    <property type="entry name" value="PKS_AT"/>
    <property type="match status" value="1"/>
</dbReference>
<evidence type="ECO:0000256" key="5">
    <source>
        <dbReference type="PIRSR" id="PIRSR000446-1"/>
    </source>
</evidence>
<comment type="catalytic activity">
    <reaction evidence="3 4">
        <text>holo-[ACP] + malonyl-CoA = malonyl-[ACP] + CoA</text>
        <dbReference type="Rhea" id="RHEA:41792"/>
        <dbReference type="Rhea" id="RHEA-COMP:9623"/>
        <dbReference type="Rhea" id="RHEA-COMP:9685"/>
        <dbReference type="ChEBI" id="CHEBI:57287"/>
        <dbReference type="ChEBI" id="CHEBI:57384"/>
        <dbReference type="ChEBI" id="CHEBI:64479"/>
        <dbReference type="ChEBI" id="CHEBI:78449"/>
        <dbReference type="EC" id="2.3.1.39"/>
    </reaction>
</comment>
<dbReference type="FunFam" id="3.30.70.250:FF:000001">
    <property type="entry name" value="Malonyl CoA-acyl carrier protein transacylase"/>
    <property type="match status" value="1"/>
</dbReference>
<evidence type="ECO:0000256" key="4">
    <source>
        <dbReference type="PIRNR" id="PIRNR000446"/>
    </source>
</evidence>
<reference evidence="8" key="1">
    <citation type="journal article" date="2019" name="Microbiology">
        <title>Complete Genome Sequence of an Uncultured Bacterium of the Candidate Phylum Bipolaricaulota.</title>
        <authorList>
            <person name="Kadnikov V.V."/>
            <person name="Mardanov A.V."/>
            <person name="Beletsky A.V."/>
            <person name="Frank Y.A."/>
            <person name="Karnachuk O.V."/>
            <person name="Ravin N.V."/>
        </authorList>
    </citation>
    <scope>NUCLEOTIDE SEQUENCE [LARGE SCALE GENOMIC DNA]</scope>
</reference>
<accession>A0A6I6DB38</accession>
<dbReference type="InterPro" id="IPR016036">
    <property type="entry name" value="Malonyl_transacylase_ACP-bd"/>
</dbReference>
<dbReference type="AlphaFoldDB" id="A0A6I6DB38"/>
<dbReference type="SUPFAM" id="SSF55048">
    <property type="entry name" value="Probable ACP-binding domain of malonyl-CoA ACP transacylase"/>
    <property type="match status" value="1"/>
</dbReference>
<feature type="active site" evidence="5">
    <location>
        <position position="91"/>
    </location>
</feature>
<dbReference type="Gene3D" id="3.40.366.10">
    <property type="entry name" value="Malonyl-Coenzyme A Acyl Carrier Protein, domain 2"/>
    <property type="match status" value="1"/>
</dbReference>
<dbReference type="InterPro" id="IPR050858">
    <property type="entry name" value="Mal-CoA-ACP_Trans/PKS_FabD"/>
</dbReference>
<dbReference type="GO" id="GO:0005829">
    <property type="term" value="C:cytosol"/>
    <property type="evidence" value="ECO:0007669"/>
    <property type="project" value="TreeGrafter"/>
</dbReference>
<dbReference type="GO" id="GO:0004314">
    <property type="term" value="F:[acyl-carrier-protein] S-malonyltransferase activity"/>
    <property type="evidence" value="ECO:0007669"/>
    <property type="project" value="UniProtKB-EC"/>
</dbReference>
<dbReference type="OrthoDB" id="9805460at2"/>
<dbReference type="Proteomes" id="UP000426444">
    <property type="component" value="Chromosome"/>
</dbReference>
<dbReference type="KEGG" id="salq:SYNTR_0121"/>
<evidence type="ECO:0000256" key="2">
    <source>
        <dbReference type="ARBA" id="ARBA00023315"/>
    </source>
</evidence>
<evidence type="ECO:0000256" key="3">
    <source>
        <dbReference type="ARBA" id="ARBA00048462"/>
    </source>
</evidence>
<proteinExistence type="inferred from homology"/>
<dbReference type="RefSeq" id="WP_156202681.1">
    <property type="nucleotide sequence ID" value="NZ_CP046457.1"/>
</dbReference>
<dbReference type="PANTHER" id="PTHR42681">
    <property type="entry name" value="MALONYL-COA-ACYL CARRIER PROTEIN TRANSACYLASE, MITOCHONDRIAL"/>
    <property type="match status" value="1"/>
</dbReference>
<dbReference type="SUPFAM" id="SSF52151">
    <property type="entry name" value="FabD/lysophospholipase-like"/>
    <property type="match status" value="1"/>
</dbReference>
<dbReference type="InterPro" id="IPR004410">
    <property type="entry name" value="Malonyl_CoA-ACP_transAc_FabD"/>
</dbReference>
<dbReference type="InterPro" id="IPR024925">
    <property type="entry name" value="Malonyl_CoA-ACP_transAc"/>
</dbReference>
<dbReference type="InterPro" id="IPR001227">
    <property type="entry name" value="Ac_transferase_dom_sf"/>
</dbReference>
<evidence type="ECO:0000313" key="8">
    <source>
        <dbReference type="Proteomes" id="UP000426444"/>
    </source>
</evidence>
<feature type="active site" evidence="5">
    <location>
        <position position="197"/>
    </location>
</feature>
<keyword evidence="2 4" id="KW-0012">Acyltransferase</keyword>